<dbReference type="InterPro" id="IPR000086">
    <property type="entry name" value="NUDIX_hydrolase_dom"/>
</dbReference>
<evidence type="ECO:0000313" key="5">
    <source>
        <dbReference type="Proteomes" id="UP000824633"/>
    </source>
</evidence>
<feature type="domain" description="Nudix hydrolase" evidence="3">
    <location>
        <begin position="11"/>
        <end position="142"/>
    </location>
</feature>
<evidence type="ECO:0000313" key="4">
    <source>
        <dbReference type="EMBL" id="BCZ46247.1"/>
    </source>
</evidence>
<evidence type="ECO:0000256" key="2">
    <source>
        <dbReference type="ARBA" id="ARBA00022801"/>
    </source>
</evidence>
<sequence>MDIAFKTEIGRFNYRVTGILIHDNKLLIMKDENSPYYYIPGGRVKMNETSEDAIIREIKEEVEIDVNVERLLWIVENFFNEEQSGEKFDELGLYYLLHLKDENILQMGNEFVMNEGGKHTLMFTWKPLEDIKNLHIYPLFLKERIMNLPNTIEHIVEIKA</sequence>
<keyword evidence="2" id="KW-0378">Hydrolase</keyword>
<proteinExistence type="predicted"/>
<gene>
    <name evidence="4" type="ORF">psyc5s11_23140</name>
</gene>
<keyword evidence="5" id="KW-1185">Reference proteome</keyword>
<comment type="cofactor">
    <cofactor evidence="1">
        <name>Mg(2+)</name>
        <dbReference type="ChEBI" id="CHEBI:18420"/>
    </cofactor>
</comment>
<dbReference type="PANTHER" id="PTHR43046:SF14">
    <property type="entry name" value="MUTT_NUDIX FAMILY PROTEIN"/>
    <property type="match status" value="1"/>
</dbReference>
<reference evidence="5" key="1">
    <citation type="submission" date="2021-07" db="EMBL/GenBank/DDBJ databases">
        <title>Complete genome sequencing of a Clostridium isolate.</title>
        <authorList>
            <person name="Ueki A."/>
            <person name="Tonouchi A."/>
        </authorList>
    </citation>
    <scope>NUCLEOTIDE SEQUENCE [LARGE SCALE GENOMIC DNA]</scope>
    <source>
        <strain evidence="5">C5S11</strain>
    </source>
</reference>
<organism evidence="4 5">
    <name type="scientific">Clostridium gelidum</name>
    <dbReference type="NCBI Taxonomy" id="704125"/>
    <lineage>
        <taxon>Bacteria</taxon>
        <taxon>Bacillati</taxon>
        <taxon>Bacillota</taxon>
        <taxon>Clostridia</taxon>
        <taxon>Eubacteriales</taxon>
        <taxon>Clostridiaceae</taxon>
        <taxon>Clostridium</taxon>
    </lineage>
</organism>
<name>A0ABN6J0H4_9CLOT</name>
<dbReference type="PROSITE" id="PS51462">
    <property type="entry name" value="NUDIX"/>
    <property type="match status" value="1"/>
</dbReference>
<accession>A0ABN6J0H4</accession>
<dbReference type="Pfam" id="PF00293">
    <property type="entry name" value="NUDIX"/>
    <property type="match status" value="1"/>
</dbReference>
<evidence type="ECO:0000256" key="1">
    <source>
        <dbReference type="ARBA" id="ARBA00001946"/>
    </source>
</evidence>
<evidence type="ECO:0000259" key="3">
    <source>
        <dbReference type="PROSITE" id="PS51462"/>
    </source>
</evidence>
<dbReference type="PANTHER" id="PTHR43046">
    <property type="entry name" value="GDP-MANNOSE MANNOSYL HYDROLASE"/>
    <property type="match status" value="1"/>
</dbReference>
<dbReference type="InterPro" id="IPR015797">
    <property type="entry name" value="NUDIX_hydrolase-like_dom_sf"/>
</dbReference>
<dbReference type="Proteomes" id="UP000824633">
    <property type="component" value="Chromosome"/>
</dbReference>
<protein>
    <submittedName>
        <fullName evidence="4">DNA mismatch repair protein MutT</fullName>
    </submittedName>
</protein>
<dbReference type="SUPFAM" id="SSF55811">
    <property type="entry name" value="Nudix"/>
    <property type="match status" value="1"/>
</dbReference>
<dbReference type="RefSeq" id="WP_224037755.1">
    <property type="nucleotide sequence ID" value="NZ_AP024849.1"/>
</dbReference>
<dbReference type="EMBL" id="AP024849">
    <property type="protein sequence ID" value="BCZ46247.1"/>
    <property type="molecule type" value="Genomic_DNA"/>
</dbReference>
<dbReference type="Gene3D" id="3.90.79.10">
    <property type="entry name" value="Nucleoside Triphosphate Pyrophosphohydrolase"/>
    <property type="match status" value="1"/>
</dbReference>
<dbReference type="CDD" id="cd04688">
    <property type="entry name" value="NUDIX_Hydrolase"/>
    <property type="match status" value="1"/>
</dbReference>